<organism evidence="2 3">
    <name type="scientific">Acacia crassicarpa</name>
    <name type="common">northern wattle</name>
    <dbReference type="NCBI Taxonomy" id="499986"/>
    <lineage>
        <taxon>Eukaryota</taxon>
        <taxon>Viridiplantae</taxon>
        <taxon>Streptophyta</taxon>
        <taxon>Embryophyta</taxon>
        <taxon>Tracheophyta</taxon>
        <taxon>Spermatophyta</taxon>
        <taxon>Magnoliopsida</taxon>
        <taxon>eudicotyledons</taxon>
        <taxon>Gunneridae</taxon>
        <taxon>Pentapetalae</taxon>
        <taxon>rosids</taxon>
        <taxon>fabids</taxon>
        <taxon>Fabales</taxon>
        <taxon>Fabaceae</taxon>
        <taxon>Caesalpinioideae</taxon>
        <taxon>mimosoid clade</taxon>
        <taxon>Acacieae</taxon>
        <taxon>Acacia</taxon>
    </lineage>
</organism>
<protein>
    <submittedName>
        <fullName evidence="2">Uncharacterized protein</fullName>
    </submittedName>
</protein>
<dbReference type="Proteomes" id="UP001293593">
    <property type="component" value="Unassembled WGS sequence"/>
</dbReference>
<reference evidence="2" key="1">
    <citation type="submission" date="2023-10" db="EMBL/GenBank/DDBJ databases">
        <title>Chromosome-level genome of the transformable northern wattle, Acacia crassicarpa.</title>
        <authorList>
            <person name="Massaro I."/>
            <person name="Sinha N.R."/>
            <person name="Poethig S."/>
            <person name="Leichty A.R."/>
        </authorList>
    </citation>
    <scope>NUCLEOTIDE SEQUENCE</scope>
    <source>
        <strain evidence="2">Acra3RX</strain>
        <tissue evidence="2">Leaf</tissue>
    </source>
</reference>
<keyword evidence="3" id="KW-1185">Reference proteome</keyword>
<evidence type="ECO:0000313" key="2">
    <source>
        <dbReference type="EMBL" id="KAK4279434.1"/>
    </source>
</evidence>
<evidence type="ECO:0000313" key="3">
    <source>
        <dbReference type="Proteomes" id="UP001293593"/>
    </source>
</evidence>
<feature type="region of interest" description="Disordered" evidence="1">
    <location>
        <begin position="28"/>
        <end position="68"/>
    </location>
</feature>
<name>A0AAE1MYF4_9FABA</name>
<evidence type="ECO:0000256" key="1">
    <source>
        <dbReference type="SAM" id="MobiDB-lite"/>
    </source>
</evidence>
<dbReference type="EMBL" id="JAWXYG010000002">
    <property type="protein sequence ID" value="KAK4279434.1"/>
    <property type="molecule type" value="Genomic_DNA"/>
</dbReference>
<feature type="compositionally biased region" description="Acidic residues" evidence="1">
    <location>
        <begin position="44"/>
        <end position="56"/>
    </location>
</feature>
<accession>A0AAE1MYF4</accession>
<proteinExistence type="predicted"/>
<dbReference type="AlphaFoldDB" id="A0AAE1MYF4"/>
<gene>
    <name evidence="2" type="ORF">QN277_011219</name>
</gene>
<comment type="caution">
    <text evidence="2">The sequence shown here is derived from an EMBL/GenBank/DDBJ whole genome shotgun (WGS) entry which is preliminary data.</text>
</comment>
<sequence>MHISIDQCMDSEALILKTKKPEIQQNEMELAEPARPAIVSLPGIEEDELEKEEDSGSDGSKATKTYVRKSKKRDLGHLDLSGRKVLEAMHLSLNQGINGESLYFSEYSEELSFMDIDIMEAKHVIQHEEELPQKITHANDATFSNHPDKEEDIEEGELSGDFRMDGSSIDGSSAESLMLERMEHDVQIAKAQNMLLKI</sequence>